<protein>
    <recommendedName>
        <fullName evidence="3">Histone-lysine N-methyltransferase SETMAR</fullName>
    </recommendedName>
</protein>
<proteinExistence type="predicted"/>
<sequence>RRLAEFDEDHLNVQLHEDVASREFTEKLNCTQPTILNHLHSICQKPRGWVP</sequence>
<dbReference type="AlphaFoldDB" id="A0A7T8KM31"/>
<reference evidence="2" key="1">
    <citation type="submission" date="2021-01" db="EMBL/GenBank/DDBJ databases">
        <title>Caligus Genome Assembly.</title>
        <authorList>
            <person name="Gallardo-Escarate C."/>
        </authorList>
    </citation>
    <scope>NUCLEOTIDE SEQUENCE [LARGE SCALE GENOMIC DNA]</scope>
</reference>
<evidence type="ECO:0000313" key="2">
    <source>
        <dbReference type="Proteomes" id="UP000595437"/>
    </source>
</evidence>
<keyword evidence="2" id="KW-1185">Reference proteome</keyword>
<dbReference type="Proteomes" id="UP000595437">
    <property type="component" value="Chromosome 2"/>
</dbReference>
<evidence type="ECO:0008006" key="3">
    <source>
        <dbReference type="Google" id="ProtNLM"/>
    </source>
</evidence>
<accession>A0A7T8KM31</accession>
<name>A0A7T8KM31_CALRO</name>
<dbReference type="EMBL" id="CP045891">
    <property type="protein sequence ID" value="QQP58434.1"/>
    <property type="molecule type" value="Genomic_DNA"/>
</dbReference>
<feature type="non-terminal residue" evidence="1">
    <location>
        <position position="1"/>
    </location>
</feature>
<gene>
    <name evidence="1" type="ORF">FKW44_003751</name>
</gene>
<organism evidence="1 2">
    <name type="scientific">Caligus rogercresseyi</name>
    <name type="common">Sea louse</name>
    <dbReference type="NCBI Taxonomy" id="217165"/>
    <lineage>
        <taxon>Eukaryota</taxon>
        <taxon>Metazoa</taxon>
        <taxon>Ecdysozoa</taxon>
        <taxon>Arthropoda</taxon>
        <taxon>Crustacea</taxon>
        <taxon>Multicrustacea</taxon>
        <taxon>Hexanauplia</taxon>
        <taxon>Copepoda</taxon>
        <taxon>Siphonostomatoida</taxon>
        <taxon>Caligidae</taxon>
        <taxon>Caligus</taxon>
    </lineage>
</organism>
<feature type="non-terminal residue" evidence="1">
    <location>
        <position position="51"/>
    </location>
</feature>
<evidence type="ECO:0000313" key="1">
    <source>
        <dbReference type="EMBL" id="QQP58434.1"/>
    </source>
</evidence>